<dbReference type="AlphaFoldDB" id="A0AAX6N1J4"/>
<evidence type="ECO:0000313" key="2">
    <source>
        <dbReference type="Proteomes" id="UP001369815"/>
    </source>
</evidence>
<accession>A0AAX6N1J4</accession>
<dbReference type="EMBL" id="JBANMG010000001">
    <property type="protein sequence ID" value="KAK6958312.1"/>
    <property type="molecule type" value="Genomic_DNA"/>
</dbReference>
<comment type="caution">
    <text evidence="1">The sequence shown here is derived from an EMBL/GenBank/DDBJ whole genome shotgun (WGS) entry which is preliminary data.</text>
</comment>
<dbReference type="Proteomes" id="UP001369815">
    <property type="component" value="Unassembled WGS sequence"/>
</dbReference>
<keyword evidence="2" id="KW-1185">Reference proteome</keyword>
<dbReference type="InterPro" id="IPR036047">
    <property type="entry name" value="F-box-like_dom_sf"/>
</dbReference>
<protein>
    <recommendedName>
        <fullName evidence="3">F-box domain-containing protein</fullName>
    </recommendedName>
</protein>
<name>A0AAX6N1J4_9PEZI</name>
<organism evidence="1 2">
    <name type="scientific">Daldinia eschscholtzii</name>
    <dbReference type="NCBI Taxonomy" id="292717"/>
    <lineage>
        <taxon>Eukaryota</taxon>
        <taxon>Fungi</taxon>
        <taxon>Dikarya</taxon>
        <taxon>Ascomycota</taxon>
        <taxon>Pezizomycotina</taxon>
        <taxon>Sordariomycetes</taxon>
        <taxon>Xylariomycetidae</taxon>
        <taxon>Xylariales</taxon>
        <taxon>Hypoxylaceae</taxon>
        <taxon>Daldinia</taxon>
    </lineage>
</organism>
<sequence length="396" mass="45654">MADQGRRVGIESLPTEITVQIFNHLESRHDIHSLLQASKTLYNTYTGSTHHIAKAHILRQFDSDDYKLAVMAVESRKVNPFDLTEVKTFFNDYLHRREWDIKLFRMDTAYQVPELKKAAELLVDSQYGLKTRGAAKLLPETPTERARKIRSLYMNDIFLNLFHLVPARIKGVPSRILPRAPYPDMVKKFWLNFAPAEIAQVQAVRSAMRCFYVALSGKKITLPVDQHGPGCKCNDEGAANKPQPAMKKPSRPVSWVKYALFTVLIDLQRFYRWCCPTGAGAEQRSVEYYNFCEHTGPRAEQCDPFMTAGIIRRLTSPKPPDQSRFHHDPESQLDKYPKLTISSFNETDGIRWPYYIDCENKLYRLRVLSDYATLEKLRELVHANDKRVTSWGLVAI</sequence>
<evidence type="ECO:0008006" key="3">
    <source>
        <dbReference type="Google" id="ProtNLM"/>
    </source>
</evidence>
<reference evidence="1 2" key="1">
    <citation type="journal article" date="2024" name="Front Chem Biol">
        <title>Unveiling the potential of Daldinia eschscholtzii MFLUCC 19-0629 through bioactivity and bioinformatics studies for enhanced sustainable agriculture production.</title>
        <authorList>
            <person name="Brooks S."/>
            <person name="Weaver J.A."/>
            <person name="Klomchit A."/>
            <person name="Alharthi S.A."/>
            <person name="Onlamun T."/>
            <person name="Nurani R."/>
            <person name="Vong T.K."/>
            <person name="Alberti F."/>
            <person name="Greco C."/>
        </authorList>
    </citation>
    <scope>NUCLEOTIDE SEQUENCE [LARGE SCALE GENOMIC DNA]</scope>
    <source>
        <strain evidence="1">MFLUCC 19-0629</strain>
    </source>
</reference>
<proteinExistence type="predicted"/>
<evidence type="ECO:0000313" key="1">
    <source>
        <dbReference type="EMBL" id="KAK6958312.1"/>
    </source>
</evidence>
<gene>
    <name evidence="1" type="ORF">Daesc_001110</name>
</gene>
<dbReference type="SUPFAM" id="SSF81383">
    <property type="entry name" value="F-box domain"/>
    <property type="match status" value="1"/>
</dbReference>